<evidence type="ECO:0000256" key="5">
    <source>
        <dbReference type="ARBA" id="ARBA00022723"/>
    </source>
</evidence>
<comment type="catalytic activity">
    <reaction evidence="1">
        <text>S-ubiquitinyl-[E2 ubiquitin-conjugating enzyme]-L-cysteine + [acceptor protein]-L-lysine = [E2 ubiquitin-conjugating enzyme]-L-cysteine + N(6)-ubiquitinyl-[acceptor protein]-L-lysine.</text>
        <dbReference type="EC" id="2.3.2.27"/>
    </reaction>
</comment>
<dbReference type="PANTHER" id="PTHR22937">
    <property type="entry name" value="E3 UBIQUITIN-PROTEIN LIGASE RNF165"/>
    <property type="match status" value="1"/>
</dbReference>
<evidence type="ECO:0000256" key="8">
    <source>
        <dbReference type="ARBA" id="ARBA00022833"/>
    </source>
</evidence>
<dbReference type="PROSITE" id="PS50089">
    <property type="entry name" value="ZF_RING_2"/>
    <property type="match status" value="1"/>
</dbReference>
<organism evidence="12 13">
    <name type="scientific">Kalanchoe fedtschenkoi</name>
    <name type="common">Lavender scallops</name>
    <name type="synonym">South American air plant</name>
    <dbReference type="NCBI Taxonomy" id="63787"/>
    <lineage>
        <taxon>Eukaryota</taxon>
        <taxon>Viridiplantae</taxon>
        <taxon>Streptophyta</taxon>
        <taxon>Embryophyta</taxon>
        <taxon>Tracheophyta</taxon>
        <taxon>Spermatophyta</taxon>
        <taxon>Magnoliopsida</taxon>
        <taxon>eudicotyledons</taxon>
        <taxon>Gunneridae</taxon>
        <taxon>Pentapetalae</taxon>
        <taxon>Saxifragales</taxon>
        <taxon>Crassulaceae</taxon>
        <taxon>Kalanchoe</taxon>
    </lineage>
</organism>
<evidence type="ECO:0000256" key="7">
    <source>
        <dbReference type="ARBA" id="ARBA00022786"/>
    </source>
</evidence>
<keyword evidence="4" id="KW-0808">Transferase</keyword>
<dbReference type="EC" id="2.3.2.27" evidence="3"/>
<sequence length="706" mass="78060">MQGRRNDLDPYHNAVDYEQGASSDNMDTNQSASWSDLNVQSSSHPDLISYAGANQDIRMFRGQCFGESCSSSNSKNIVDEDGSKMEQGWPYSITAAPGCSSRSEDVDFEKSRRGFPGTSTAGHNVCSNSSQHPLMRYARSTSTAQCADRIPGCEENNHKHWQALRENVFSKLFDEYSGTQTDRMSLTDCGHYGSSARSSSYSVEEMDGSGSSVGSWNHSSKRKLHEGTSSQSHQNGNSGSFTQNPNYLSSGGPCDNTFTATGFPLSPWPRSNGSATRLNQVDPAQSDAHLPFYAAEGAEYSPSNFDRAGNFRNPQDFVSVDSSFDGNAMRPNVRVFEPASQPQSYIGSLGVRSDAMFRPQSRSLRNESDDMYISLSSSGGHTFRQSEGSVSRSGNSSTLMNFGPNRNHASQDENCAFVSSTEPRNLGQDPTHWSLATGRDNPVMFSSTSRSRTASNSLPFSPPPWIRNQNPASQIHPRFVEVAPWTLFPSYDADLRNQSSRSPPLPSLSSSSTPEVVTISPRPSSHNEQQVHRRLGPLAEAVARFSRPSRERAADIEGRRVLFSEICQALGGARRGDNLRIEDYMLFDPFIHHGLAEMHDRHRDMRLDVDNMSYEELLELEERMGDVNTGLTEEVIGKSMKQHKHLPLVTMTSPDVEPCCVCQEEFEDGEDLGKLDCGHDFHVHCIKQWLMLKNLCPICKTAGLAT</sequence>
<dbReference type="GO" id="GO:0008270">
    <property type="term" value="F:zinc ion binding"/>
    <property type="evidence" value="ECO:0007669"/>
    <property type="project" value="UniProtKB-KW"/>
</dbReference>
<comment type="pathway">
    <text evidence="2">Protein modification; protein ubiquitination.</text>
</comment>
<reference evidence="12" key="1">
    <citation type="submission" date="2021-01" db="UniProtKB">
        <authorList>
            <consortium name="EnsemblPlants"/>
        </authorList>
    </citation>
    <scope>IDENTIFICATION</scope>
</reference>
<dbReference type="SMART" id="SM00184">
    <property type="entry name" value="RING"/>
    <property type="match status" value="1"/>
</dbReference>
<feature type="compositionally biased region" description="Low complexity" evidence="10">
    <location>
        <begin position="499"/>
        <end position="512"/>
    </location>
</feature>
<evidence type="ECO:0000313" key="13">
    <source>
        <dbReference type="Proteomes" id="UP000594263"/>
    </source>
</evidence>
<evidence type="ECO:0000259" key="11">
    <source>
        <dbReference type="PROSITE" id="PS50089"/>
    </source>
</evidence>
<evidence type="ECO:0000256" key="10">
    <source>
        <dbReference type="SAM" id="MobiDB-lite"/>
    </source>
</evidence>
<evidence type="ECO:0000256" key="1">
    <source>
        <dbReference type="ARBA" id="ARBA00000900"/>
    </source>
</evidence>
<evidence type="ECO:0000256" key="3">
    <source>
        <dbReference type="ARBA" id="ARBA00012483"/>
    </source>
</evidence>
<evidence type="ECO:0000256" key="2">
    <source>
        <dbReference type="ARBA" id="ARBA00004906"/>
    </source>
</evidence>
<dbReference type="GO" id="GO:0010228">
    <property type="term" value="P:vegetative to reproductive phase transition of meristem"/>
    <property type="evidence" value="ECO:0007669"/>
    <property type="project" value="UniProtKB-ARBA"/>
</dbReference>
<dbReference type="Gramene" id="Kaladp0015s0203.1.v1.1">
    <property type="protein sequence ID" value="Kaladp0015s0203.1.v1.1"/>
    <property type="gene ID" value="Kaladp0015s0203.v1.1"/>
</dbReference>
<feature type="domain" description="RING-type" evidence="11">
    <location>
        <begin position="659"/>
        <end position="700"/>
    </location>
</feature>
<proteinExistence type="predicted"/>
<dbReference type="InterPro" id="IPR045191">
    <property type="entry name" value="MBR1/2-like"/>
</dbReference>
<evidence type="ECO:0000256" key="6">
    <source>
        <dbReference type="ARBA" id="ARBA00022771"/>
    </source>
</evidence>
<keyword evidence="6 9" id="KW-0863">Zinc-finger</keyword>
<dbReference type="Proteomes" id="UP000594263">
    <property type="component" value="Unplaced"/>
</dbReference>
<dbReference type="GO" id="GO:0061630">
    <property type="term" value="F:ubiquitin protein ligase activity"/>
    <property type="evidence" value="ECO:0007669"/>
    <property type="project" value="UniProtKB-EC"/>
</dbReference>
<dbReference type="AlphaFoldDB" id="A0A7N0ZQY1"/>
<feature type="compositionally biased region" description="Polar residues" evidence="10">
    <location>
        <begin position="20"/>
        <end position="39"/>
    </location>
</feature>
<dbReference type="SUPFAM" id="SSF57850">
    <property type="entry name" value="RING/U-box"/>
    <property type="match status" value="1"/>
</dbReference>
<feature type="region of interest" description="Disordered" evidence="10">
    <location>
        <begin position="424"/>
        <end position="471"/>
    </location>
</feature>
<dbReference type="EnsemblPlants" id="Kaladp0015s0203.1.v1.1">
    <property type="protein sequence ID" value="Kaladp0015s0203.1.v1.1"/>
    <property type="gene ID" value="Kaladp0015s0203.v1.1"/>
</dbReference>
<keyword evidence="13" id="KW-1185">Reference proteome</keyword>
<dbReference type="FunFam" id="3.30.40.10:FF:000309">
    <property type="entry name" value="E3 ubiquitin-protein ligase MBR2"/>
    <property type="match status" value="1"/>
</dbReference>
<feature type="region of interest" description="Disordered" evidence="10">
    <location>
        <begin position="496"/>
        <end position="532"/>
    </location>
</feature>
<feature type="compositionally biased region" description="Low complexity" evidence="10">
    <location>
        <begin position="229"/>
        <end position="240"/>
    </location>
</feature>
<dbReference type="Gene3D" id="3.30.40.10">
    <property type="entry name" value="Zinc/RING finger domain, C3HC4 (zinc finger)"/>
    <property type="match status" value="1"/>
</dbReference>
<keyword evidence="5" id="KW-0479">Metal-binding</keyword>
<protein>
    <recommendedName>
        <fullName evidence="3">RING-type E3 ubiquitin transferase</fullName>
        <ecNumber evidence="3">2.3.2.27</ecNumber>
    </recommendedName>
</protein>
<dbReference type="OMA" id="EANFWSS"/>
<evidence type="ECO:0000256" key="9">
    <source>
        <dbReference type="PROSITE-ProRule" id="PRU00175"/>
    </source>
</evidence>
<feature type="region of interest" description="Disordered" evidence="10">
    <location>
        <begin position="201"/>
        <end position="253"/>
    </location>
</feature>
<dbReference type="Pfam" id="PF13639">
    <property type="entry name" value="zf-RING_2"/>
    <property type="match status" value="1"/>
</dbReference>
<dbReference type="PANTHER" id="PTHR22937:SF224">
    <property type="entry name" value="E3 UBIQUITIN-PROTEIN LIGASE MBR1-RELATED"/>
    <property type="match status" value="1"/>
</dbReference>
<name>A0A7N0ZQY1_KALFE</name>
<feature type="region of interest" description="Disordered" evidence="10">
    <location>
        <begin position="1"/>
        <end position="39"/>
    </location>
</feature>
<feature type="compositionally biased region" description="Basic and acidic residues" evidence="10">
    <location>
        <begin position="1"/>
        <end position="10"/>
    </location>
</feature>
<keyword evidence="7" id="KW-0833">Ubl conjugation pathway</keyword>
<evidence type="ECO:0000256" key="4">
    <source>
        <dbReference type="ARBA" id="ARBA00022679"/>
    </source>
</evidence>
<dbReference type="GO" id="GO:0043161">
    <property type="term" value="P:proteasome-mediated ubiquitin-dependent protein catabolic process"/>
    <property type="evidence" value="ECO:0007669"/>
    <property type="project" value="UniProtKB-ARBA"/>
</dbReference>
<evidence type="ECO:0000313" key="12">
    <source>
        <dbReference type="EnsemblPlants" id="Kaladp0015s0203.1.v1.1"/>
    </source>
</evidence>
<dbReference type="InterPro" id="IPR001841">
    <property type="entry name" value="Znf_RING"/>
</dbReference>
<keyword evidence="8" id="KW-0862">Zinc</keyword>
<feature type="compositionally biased region" description="Low complexity" evidence="10">
    <location>
        <begin position="446"/>
        <end position="457"/>
    </location>
</feature>
<accession>A0A7N0ZQY1</accession>
<dbReference type="InterPro" id="IPR013083">
    <property type="entry name" value="Znf_RING/FYVE/PHD"/>
</dbReference>
<feature type="compositionally biased region" description="Low complexity" evidence="10">
    <location>
        <begin position="201"/>
        <end position="218"/>
    </location>
</feature>